<evidence type="ECO:0000313" key="2">
    <source>
        <dbReference type="Proteomes" id="UP001054945"/>
    </source>
</evidence>
<name>A0AAV4VP69_CAEEX</name>
<comment type="caution">
    <text evidence="1">The sequence shown here is derived from an EMBL/GenBank/DDBJ whole genome shotgun (WGS) entry which is preliminary data.</text>
</comment>
<accession>A0AAV4VP69</accession>
<reference evidence="1 2" key="1">
    <citation type="submission" date="2021-06" db="EMBL/GenBank/DDBJ databases">
        <title>Caerostris extrusa draft genome.</title>
        <authorList>
            <person name="Kono N."/>
            <person name="Arakawa K."/>
        </authorList>
    </citation>
    <scope>NUCLEOTIDE SEQUENCE [LARGE SCALE GENOMIC DNA]</scope>
</reference>
<evidence type="ECO:0000313" key="1">
    <source>
        <dbReference type="EMBL" id="GIY71626.1"/>
    </source>
</evidence>
<organism evidence="1 2">
    <name type="scientific">Caerostris extrusa</name>
    <name type="common">Bark spider</name>
    <name type="synonym">Caerostris bankana</name>
    <dbReference type="NCBI Taxonomy" id="172846"/>
    <lineage>
        <taxon>Eukaryota</taxon>
        <taxon>Metazoa</taxon>
        <taxon>Ecdysozoa</taxon>
        <taxon>Arthropoda</taxon>
        <taxon>Chelicerata</taxon>
        <taxon>Arachnida</taxon>
        <taxon>Araneae</taxon>
        <taxon>Araneomorphae</taxon>
        <taxon>Entelegynae</taxon>
        <taxon>Araneoidea</taxon>
        <taxon>Araneidae</taxon>
        <taxon>Caerostris</taxon>
    </lineage>
</organism>
<keyword evidence="2" id="KW-1185">Reference proteome</keyword>
<gene>
    <name evidence="1" type="ORF">CEXT_414891</name>
</gene>
<proteinExistence type="predicted"/>
<protein>
    <submittedName>
        <fullName evidence="1">Uncharacterized protein</fullName>
    </submittedName>
</protein>
<dbReference type="EMBL" id="BPLR01014836">
    <property type="protein sequence ID" value="GIY71626.1"/>
    <property type="molecule type" value="Genomic_DNA"/>
</dbReference>
<dbReference type="Proteomes" id="UP001054945">
    <property type="component" value="Unassembled WGS sequence"/>
</dbReference>
<sequence length="96" mass="10315">MAGKKQTSAKCPGAHPSSPSVFSNAVLYLKKRGGVKRFRRNVYKWLSKTASEAIIARVGAVIQNYDAISGLVGYVLRGREDSVAVLSADSYGITSH</sequence>
<dbReference type="AlphaFoldDB" id="A0AAV4VP69"/>